<keyword evidence="8" id="KW-1133">Transmembrane helix</keyword>
<keyword evidence="2 6" id="KW-0349">Heme</keyword>
<evidence type="ECO:0000256" key="1">
    <source>
        <dbReference type="ARBA" id="ARBA00022448"/>
    </source>
</evidence>
<gene>
    <name evidence="10" type="ORF">FAES_4545</name>
</gene>
<keyword evidence="3 6" id="KW-0479">Metal-binding</keyword>
<dbReference type="PATRIC" id="fig|1166018.3.peg.1512"/>
<evidence type="ECO:0000259" key="9">
    <source>
        <dbReference type="PROSITE" id="PS51007"/>
    </source>
</evidence>
<evidence type="ECO:0000256" key="7">
    <source>
        <dbReference type="SAM" id="MobiDB-lite"/>
    </source>
</evidence>
<feature type="domain" description="Cytochrome c" evidence="9">
    <location>
        <begin position="67"/>
        <end position="161"/>
    </location>
</feature>
<dbReference type="GO" id="GO:0046872">
    <property type="term" value="F:metal ion binding"/>
    <property type="evidence" value="ECO:0007669"/>
    <property type="project" value="UniProtKB-KW"/>
</dbReference>
<dbReference type="InterPro" id="IPR009056">
    <property type="entry name" value="Cyt_c-like_dom"/>
</dbReference>
<evidence type="ECO:0000256" key="6">
    <source>
        <dbReference type="PROSITE-ProRule" id="PRU00433"/>
    </source>
</evidence>
<dbReference type="KEGG" id="fae:FAES_4545"/>
<dbReference type="eggNOG" id="COG2010">
    <property type="taxonomic scope" value="Bacteria"/>
</dbReference>
<feature type="region of interest" description="Disordered" evidence="7">
    <location>
        <begin position="45"/>
        <end position="64"/>
    </location>
</feature>
<name>I0KEJ1_9BACT</name>
<dbReference type="PANTHER" id="PTHR37823:SF1">
    <property type="entry name" value="CYTOCHROME C-553-LIKE"/>
    <property type="match status" value="1"/>
</dbReference>
<evidence type="ECO:0000256" key="2">
    <source>
        <dbReference type="ARBA" id="ARBA00022617"/>
    </source>
</evidence>
<evidence type="ECO:0000256" key="5">
    <source>
        <dbReference type="ARBA" id="ARBA00023004"/>
    </source>
</evidence>
<dbReference type="PANTHER" id="PTHR37823">
    <property type="entry name" value="CYTOCHROME C-553-LIKE"/>
    <property type="match status" value="1"/>
</dbReference>
<dbReference type="HOGENOM" id="CLU_1538022_0_0_10"/>
<evidence type="ECO:0000256" key="4">
    <source>
        <dbReference type="ARBA" id="ARBA00022982"/>
    </source>
</evidence>
<dbReference type="GO" id="GO:0009055">
    <property type="term" value="F:electron transfer activity"/>
    <property type="evidence" value="ECO:0007669"/>
    <property type="project" value="InterPro"/>
</dbReference>
<keyword evidence="8" id="KW-0472">Membrane</keyword>
<keyword evidence="8" id="KW-0812">Transmembrane</keyword>
<dbReference type="GO" id="GO:0020037">
    <property type="term" value="F:heme binding"/>
    <property type="evidence" value="ECO:0007669"/>
    <property type="project" value="InterPro"/>
</dbReference>
<dbReference type="Pfam" id="PF00034">
    <property type="entry name" value="Cytochrom_C"/>
    <property type="match status" value="1"/>
</dbReference>
<proteinExistence type="predicted"/>
<sequence length="161" mass="16774">MINPNQLRPLVSALYGLVATVILMLMLVVVMVFLMPAETPAMADAGGAPTPTATSGAPTAAPKAPSADAVAGKEIFNNNCAACHSAGADKLVGPGLKGVRQRTPGEAWLQKWIRNSSALIASGDAYAVKVFNDNGQVQMTSFASLTDQQIKQILDYVDSSN</sequence>
<dbReference type="AlphaFoldDB" id="I0KEJ1"/>
<dbReference type="Proteomes" id="UP000011058">
    <property type="component" value="Chromosome"/>
</dbReference>
<dbReference type="InterPro" id="IPR036909">
    <property type="entry name" value="Cyt_c-like_dom_sf"/>
</dbReference>
<protein>
    <submittedName>
        <fullName evidence="10">Cytochrome c class I</fullName>
    </submittedName>
</protein>
<keyword evidence="11" id="KW-1185">Reference proteome</keyword>
<keyword evidence="1" id="KW-0813">Transport</keyword>
<organism evidence="10 11">
    <name type="scientific">Fibrella aestuarina BUZ 2</name>
    <dbReference type="NCBI Taxonomy" id="1166018"/>
    <lineage>
        <taxon>Bacteria</taxon>
        <taxon>Pseudomonadati</taxon>
        <taxon>Bacteroidota</taxon>
        <taxon>Cytophagia</taxon>
        <taxon>Cytophagales</taxon>
        <taxon>Spirosomataceae</taxon>
        <taxon>Fibrella</taxon>
    </lineage>
</organism>
<keyword evidence="4" id="KW-0249">Electron transport</keyword>
<dbReference type="PROSITE" id="PS51007">
    <property type="entry name" value="CYTC"/>
    <property type="match status" value="1"/>
</dbReference>
<keyword evidence="5 6" id="KW-0408">Iron</keyword>
<accession>I0KEJ1</accession>
<evidence type="ECO:0000313" key="11">
    <source>
        <dbReference type="Proteomes" id="UP000011058"/>
    </source>
</evidence>
<evidence type="ECO:0000256" key="3">
    <source>
        <dbReference type="ARBA" id="ARBA00022723"/>
    </source>
</evidence>
<dbReference type="EMBL" id="HE796683">
    <property type="protein sequence ID" value="CCH02544.1"/>
    <property type="molecule type" value="Genomic_DNA"/>
</dbReference>
<dbReference type="STRING" id="1166018.FAES_4545"/>
<dbReference type="Gene3D" id="1.10.760.10">
    <property type="entry name" value="Cytochrome c-like domain"/>
    <property type="match status" value="1"/>
</dbReference>
<evidence type="ECO:0000313" key="10">
    <source>
        <dbReference type="EMBL" id="CCH02544.1"/>
    </source>
</evidence>
<dbReference type="RefSeq" id="WP_015333643.1">
    <property type="nucleotide sequence ID" value="NC_020054.1"/>
</dbReference>
<dbReference type="SUPFAM" id="SSF46626">
    <property type="entry name" value="Cytochrome c"/>
    <property type="match status" value="1"/>
</dbReference>
<evidence type="ECO:0000256" key="8">
    <source>
        <dbReference type="SAM" id="Phobius"/>
    </source>
</evidence>
<feature type="transmembrane region" description="Helical" evidence="8">
    <location>
        <begin position="12"/>
        <end position="34"/>
    </location>
</feature>
<reference evidence="10 11" key="1">
    <citation type="journal article" date="2012" name="J. Bacteriol.">
        <title>Genome Sequence of Fibrella aestuarina BUZ 2T, a Filamentous Marine Bacterium.</title>
        <authorList>
            <person name="Filippini M."/>
            <person name="Qi W."/>
            <person name="Blom J."/>
            <person name="Goesmann A."/>
            <person name="Smits T.H."/>
            <person name="Bagheri H.C."/>
        </authorList>
    </citation>
    <scope>NUCLEOTIDE SEQUENCE [LARGE SCALE GENOMIC DNA]</scope>
    <source>
        <strain evidence="11">BUZ 2T</strain>
    </source>
</reference>
<dbReference type="InterPro" id="IPR051811">
    <property type="entry name" value="Cytochrome_c550/c551-like"/>
</dbReference>